<keyword evidence="3" id="KW-1185">Reference proteome</keyword>
<accession>A0A3E0DZD3</accession>
<sequence length="296" mass="33892">MISFCAIALLSSGVLYYSIGMENESETEPVSKSKKIKRVLTENEREKNMILQELKDLKKTYDEIILENKTMSFELIQERDKVIKLMTDLVASKGDQIAIDKYRDQVKSLQEKLAMVTVENVELKEQNVSIKRQNANIKEQRDITEVVLNESQKKNEGLKRDLQNTVEKFSKLEVSGTSIVTYRLKSSGDLIVTDKANKVGGINISFVIAKNEIAKPIDKTYYIQVMNSENLILGDDDMRTHQYKSLTYSMASNVRYENKMVRVSENIMGKNFAKGTYYVNIYDGENLVDESSFVLK</sequence>
<dbReference type="Proteomes" id="UP000257136">
    <property type="component" value="Unassembled WGS sequence"/>
</dbReference>
<dbReference type="AlphaFoldDB" id="A0A3E0DZD3"/>
<comment type="caution">
    <text evidence="2">The sequence shown here is derived from an EMBL/GenBank/DDBJ whole genome shotgun (WGS) entry which is preliminary data.</text>
</comment>
<evidence type="ECO:0000256" key="1">
    <source>
        <dbReference type="SAM" id="Coils"/>
    </source>
</evidence>
<organism evidence="2 3">
    <name type="scientific">Flavobacterium aquicola</name>
    <dbReference type="NCBI Taxonomy" id="1682742"/>
    <lineage>
        <taxon>Bacteria</taxon>
        <taxon>Pseudomonadati</taxon>
        <taxon>Bacteroidota</taxon>
        <taxon>Flavobacteriia</taxon>
        <taxon>Flavobacteriales</taxon>
        <taxon>Flavobacteriaceae</taxon>
        <taxon>Flavobacterium</taxon>
    </lineage>
</organism>
<gene>
    <name evidence="2" type="ORF">C8P67_11825</name>
</gene>
<protein>
    <submittedName>
        <fullName evidence="2">Uncharacterized protein</fullName>
    </submittedName>
</protein>
<feature type="coiled-coil region" evidence="1">
    <location>
        <begin position="99"/>
        <end position="168"/>
    </location>
</feature>
<proteinExistence type="predicted"/>
<reference evidence="2 3" key="1">
    <citation type="submission" date="2018-08" db="EMBL/GenBank/DDBJ databases">
        <title>Genomic Encyclopedia of Archaeal and Bacterial Type Strains, Phase II (KMG-II): from individual species to whole genera.</title>
        <authorList>
            <person name="Goeker M."/>
        </authorList>
    </citation>
    <scope>NUCLEOTIDE SEQUENCE [LARGE SCALE GENOMIC DNA]</scope>
    <source>
        <strain evidence="2 3">DSM 100880</strain>
    </source>
</reference>
<dbReference type="EMBL" id="QUNI01000018">
    <property type="protein sequence ID" value="REG90813.1"/>
    <property type="molecule type" value="Genomic_DNA"/>
</dbReference>
<evidence type="ECO:0000313" key="2">
    <source>
        <dbReference type="EMBL" id="REG90813.1"/>
    </source>
</evidence>
<evidence type="ECO:0000313" key="3">
    <source>
        <dbReference type="Proteomes" id="UP000257136"/>
    </source>
</evidence>
<keyword evidence="1" id="KW-0175">Coiled coil</keyword>
<name>A0A3E0DZD3_9FLAO</name>